<dbReference type="SUPFAM" id="SSF52096">
    <property type="entry name" value="ClpP/crotonase"/>
    <property type="match status" value="1"/>
</dbReference>
<dbReference type="InterPro" id="IPR047272">
    <property type="entry name" value="S49_SppA_C"/>
</dbReference>
<sequence length="197" mass="21693">MFSFFKKKKIVPHIKLNGVIGNVGKFKQGIDFAGQEEIIKKAFSLKKAIAVAVTINSPGGSPVQSHLIYKFIREQAQKKKLKVIVFAEDVAASGGYLIACAGDEIYANSSSIIGSIGVIYSSFGFKDLIKKIGVERRIHTAGKSKSTLDPFLEEKKEDIERLKSIQLDLHKDFIDVVEESRGSKLKKDSGIELFSGE</sequence>
<dbReference type="GO" id="GO:0006508">
    <property type="term" value="P:proteolysis"/>
    <property type="evidence" value="ECO:0007669"/>
    <property type="project" value="UniProtKB-KW"/>
</dbReference>
<proteinExistence type="inferred from homology"/>
<accession>A0A383BCH6</accession>
<dbReference type="InterPro" id="IPR029045">
    <property type="entry name" value="ClpP/crotonase-like_dom_sf"/>
</dbReference>
<dbReference type="AlphaFoldDB" id="A0A383BCH6"/>
<dbReference type="GO" id="GO:0008236">
    <property type="term" value="F:serine-type peptidase activity"/>
    <property type="evidence" value="ECO:0007669"/>
    <property type="project" value="UniProtKB-KW"/>
</dbReference>
<evidence type="ECO:0000256" key="1">
    <source>
        <dbReference type="ARBA" id="ARBA00008683"/>
    </source>
</evidence>
<keyword evidence="4" id="KW-0720">Serine protease</keyword>
<dbReference type="PANTHER" id="PTHR42987">
    <property type="entry name" value="PEPTIDASE S49"/>
    <property type="match status" value="1"/>
</dbReference>
<organism evidence="6">
    <name type="scientific">marine metagenome</name>
    <dbReference type="NCBI Taxonomy" id="408172"/>
    <lineage>
        <taxon>unclassified sequences</taxon>
        <taxon>metagenomes</taxon>
        <taxon>ecological metagenomes</taxon>
    </lineage>
</organism>
<evidence type="ECO:0000256" key="4">
    <source>
        <dbReference type="ARBA" id="ARBA00022825"/>
    </source>
</evidence>
<protein>
    <recommendedName>
        <fullName evidence="5">Peptidase S49 domain-containing protein</fullName>
    </recommendedName>
</protein>
<evidence type="ECO:0000259" key="5">
    <source>
        <dbReference type="Pfam" id="PF01343"/>
    </source>
</evidence>
<keyword evidence="2" id="KW-0645">Protease</keyword>
<dbReference type="InterPro" id="IPR002142">
    <property type="entry name" value="Peptidase_S49"/>
</dbReference>
<dbReference type="Pfam" id="PF01343">
    <property type="entry name" value="Peptidase_S49"/>
    <property type="match status" value="1"/>
</dbReference>
<dbReference type="EMBL" id="UINC01198946">
    <property type="protein sequence ID" value="SVE17138.1"/>
    <property type="molecule type" value="Genomic_DNA"/>
</dbReference>
<dbReference type="PANTHER" id="PTHR42987:SF8">
    <property type="entry name" value="PROTEINASE"/>
    <property type="match status" value="1"/>
</dbReference>
<feature type="non-terminal residue" evidence="6">
    <location>
        <position position="197"/>
    </location>
</feature>
<dbReference type="CDD" id="cd07023">
    <property type="entry name" value="S49_Sppa_N_C"/>
    <property type="match status" value="1"/>
</dbReference>
<name>A0A383BCH6_9ZZZZ</name>
<evidence type="ECO:0000313" key="6">
    <source>
        <dbReference type="EMBL" id="SVE17138.1"/>
    </source>
</evidence>
<keyword evidence="3" id="KW-0378">Hydrolase</keyword>
<evidence type="ECO:0000256" key="3">
    <source>
        <dbReference type="ARBA" id="ARBA00022801"/>
    </source>
</evidence>
<evidence type="ECO:0000256" key="2">
    <source>
        <dbReference type="ARBA" id="ARBA00022670"/>
    </source>
</evidence>
<feature type="domain" description="Peptidase S49" evidence="5">
    <location>
        <begin position="76"/>
        <end position="185"/>
    </location>
</feature>
<gene>
    <name evidence="6" type="ORF">METZ01_LOCUS469992</name>
</gene>
<dbReference type="Gene3D" id="3.90.226.10">
    <property type="entry name" value="2-enoyl-CoA Hydratase, Chain A, domain 1"/>
    <property type="match status" value="1"/>
</dbReference>
<reference evidence="6" key="1">
    <citation type="submission" date="2018-05" db="EMBL/GenBank/DDBJ databases">
        <authorList>
            <person name="Lanie J.A."/>
            <person name="Ng W.-L."/>
            <person name="Kazmierczak K.M."/>
            <person name="Andrzejewski T.M."/>
            <person name="Davidsen T.M."/>
            <person name="Wayne K.J."/>
            <person name="Tettelin H."/>
            <person name="Glass J.I."/>
            <person name="Rusch D."/>
            <person name="Podicherti R."/>
            <person name="Tsui H.-C.T."/>
            <person name="Winkler M.E."/>
        </authorList>
    </citation>
    <scope>NUCLEOTIDE SEQUENCE</scope>
</reference>
<comment type="similarity">
    <text evidence="1">Belongs to the peptidase S49 family.</text>
</comment>